<keyword evidence="3 5" id="KW-0863">Zinc-finger</keyword>
<dbReference type="FunFam" id="3.30.160.60:FF:002343">
    <property type="entry name" value="Zinc finger protein 33A"/>
    <property type="match status" value="1"/>
</dbReference>
<evidence type="ECO:0000259" key="6">
    <source>
        <dbReference type="PROSITE" id="PS50157"/>
    </source>
</evidence>
<dbReference type="PANTHER" id="PTHR24379">
    <property type="entry name" value="KRAB AND ZINC FINGER DOMAIN-CONTAINING"/>
    <property type="match status" value="1"/>
</dbReference>
<feature type="domain" description="C2H2-type" evidence="6">
    <location>
        <begin position="54"/>
        <end position="81"/>
    </location>
</feature>
<dbReference type="FunFam" id="3.30.160.60:FF:001818">
    <property type="entry name" value="GDNF-inducible zinc finger protein 1 isoform X1"/>
    <property type="match status" value="1"/>
</dbReference>
<dbReference type="FunFam" id="3.30.160.60:FF:000624">
    <property type="entry name" value="zinc finger protein 697"/>
    <property type="match status" value="1"/>
</dbReference>
<dbReference type="InterPro" id="IPR013087">
    <property type="entry name" value="Znf_C2H2_type"/>
</dbReference>
<keyword evidence="8" id="KW-1185">Reference proteome</keyword>
<feature type="domain" description="C2H2-type" evidence="6">
    <location>
        <begin position="26"/>
        <end position="53"/>
    </location>
</feature>
<proteinExistence type="predicted"/>
<feature type="non-terminal residue" evidence="7">
    <location>
        <position position="1"/>
    </location>
</feature>
<dbReference type="OrthoDB" id="8922241at2759"/>
<dbReference type="Gene3D" id="3.30.160.60">
    <property type="entry name" value="Classic Zinc Finger"/>
    <property type="match status" value="5"/>
</dbReference>
<evidence type="ECO:0000256" key="3">
    <source>
        <dbReference type="ARBA" id="ARBA00022771"/>
    </source>
</evidence>
<evidence type="ECO:0000256" key="1">
    <source>
        <dbReference type="ARBA" id="ARBA00022723"/>
    </source>
</evidence>
<name>A0A9Q0RZL3_9DIPT</name>
<dbReference type="AlphaFoldDB" id="A0A9Q0RZL3"/>
<feature type="domain" description="C2H2-type" evidence="6">
    <location>
        <begin position="114"/>
        <end position="141"/>
    </location>
</feature>
<dbReference type="GO" id="GO:0006355">
    <property type="term" value="P:regulation of DNA-templated transcription"/>
    <property type="evidence" value="ECO:0007669"/>
    <property type="project" value="UniProtKB-ARBA"/>
</dbReference>
<feature type="domain" description="C2H2-type" evidence="6">
    <location>
        <begin position="141"/>
        <end position="164"/>
    </location>
</feature>
<dbReference type="GO" id="GO:0005634">
    <property type="term" value="C:nucleus"/>
    <property type="evidence" value="ECO:0007669"/>
    <property type="project" value="UniProtKB-ARBA"/>
</dbReference>
<dbReference type="FunFam" id="3.30.160.60:FF:000340">
    <property type="entry name" value="zinc finger protein 473 isoform X1"/>
    <property type="match status" value="1"/>
</dbReference>
<sequence length="172" mass="19973">KFTLEKIKLNLFHRLHQNSNEKRRGQGCDFCSKHFPSKSSLLRHIRIHTGEKPFKCDECGKSFVQKEILKRHSMIHTGEKPHQCTFCEKGFVQRDMLKQHINRKHSKNPVINLHKCQLCSKAFHHASGLSRHSIVHTGKKFECEFCSKAFSDKSAMKRHVASLHGSIMKNET</sequence>
<dbReference type="SUPFAM" id="SSF57667">
    <property type="entry name" value="beta-beta-alpha zinc fingers"/>
    <property type="match status" value="3"/>
</dbReference>
<accession>A0A9Q0RZL3</accession>
<organism evidence="7 8">
    <name type="scientific">Pseudolycoriella hygida</name>
    <dbReference type="NCBI Taxonomy" id="35572"/>
    <lineage>
        <taxon>Eukaryota</taxon>
        <taxon>Metazoa</taxon>
        <taxon>Ecdysozoa</taxon>
        <taxon>Arthropoda</taxon>
        <taxon>Hexapoda</taxon>
        <taxon>Insecta</taxon>
        <taxon>Pterygota</taxon>
        <taxon>Neoptera</taxon>
        <taxon>Endopterygota</taxon>
        <taxon>Diptera</taxon>
        <taxon>Nematocera</taxon>
        <taxon>Sciaroidea</taxon>
        <taxon>Sciaridae</taxon>
        <taxon>Pseudolycoriella</taxon>
    </lineage>
</organism>
<comment type="caution">
    <text evidence="7">The sequence shown here is derived from an EMBL/GenBank/DDBJ whole genome shotgun (WGS) entry which is preliminary data.</text>
</comment>
<reference evidence="7" key="1">
    <citation type="submission" date="2022-07" db="EMBL/GenBank/DDBJ databases">
        <authorList>
            <person name="Trinca V."/>
            <person name="Uliana J.V.C."/>
            <person name="Torres T.T."/>
            <person name="Ward R.J."/>
            <person name="Monesi N."/>
        </authorList>
    </citation>
    <scope>NUCLEOTIDE SEQUENCE</scope>
    <source>
        <strain evidence="7">HSMRA1968</strain>
        <tissue evidence="7">Whole embryos</tissue>
    </source>
</reference>
<evidence type="ECO:0000313" key="7">
    <source>
        <dbReference type="EMBL" id="KAJ6639975.1"/>
    </source>
</evidence>
<dbReference type="Proteomes" id="UP001151699">
    <property type="component" value="Chromosome X"/>
</dbReference>
<dbReference type="PANTHER" id="PTHR24379:SF121">
    <property type="entry name" value="C2H2-TYPE DOMAIN-CONTAINING PROTEIN"/>
    <property type="match status" value="1"/>
</dbReference>
<feature type="domain" description="C2H2-type" evidence="6">
    <location>
        <begin position="82"/>
        <end position="110"/>
    </location>
</feature>
<keyword evidence="4" id="KW-0862">Zinc</keyword>
<dbReference type="Pfam" id="PF13465">
    <property type="entry name" value="zf-H2C2_2"/>
    <property type="match status" value="1"/>
</dbReference>
<evidence type="ECO:0000256" key="4">
    <source>
        <dbReference type="ARBA" id="ARBA00022833"/>
    </source>
</evidence>
<evidence type="ECO:0000256" key="2">
    <source>
        <dbReference type="ARBA" id="ARBA00022737"/>
    </source>
</evidence>
<keyword evidence="1" id="KW-0479">Metal-binding</keyword>
<dbReference type="PROSITE" id="PS00028">
    <property type="entry name" value="ZINC_FINGER_C2H2_1"/>
    <property type="match status" value="5"/>
</dbReference>
<dbReference type="SMART" id="SM00355">
    <property type="entry name" value="ZnF_C2H2"/>
    <property type="match status" value="5"/>
</dbReference>
<dbReference type="EMBL" id="WJQU01000003">
    <property type="protein sequence ID" value="KAJ6639975.1"/>
    <property type="molecule type" value="Genomic_DNA"/>
</dbReference>
<evidence type="ECO:0000313" key="8">
    <source>
        <dbReference type="Proteomes" id="UP001151699"/>
    </source>
</evidence>
<dbReference type="Pfam" id="PF13894">
    <property type="entry name" value="zf-C2H2_4"/>
    <property type="match status" value="1"/>
</dbReference>
<dbReference type="InterPro" id="IPR036236">
    <property type="entry name" value="Znf_C2H2_sf"/>
</dbReference>
<dbReference type="Pfam" id="PF00096">
    <property type="entry name" value="zf-C2H2"/>
    <property type="match status" value="1"/>
</dbReference>
<gene>
    <name evidence="7" type="primary">ZNF112_1</name>
    <name evidence="7" type="ORF">Bhyg_12723</name>
</gene>
<keyword evidence="2" id="KW-0677">Repeat</keyword>
<dbReference type="PROSITE" id="PS50157">
    <property type="entry name" value="ZINC_FINGER_C2H2_2"/>
    <property type="match status" value="5"/>
</dbReference>
<protein>
    <submittedName>
        <fullName evidence="7">Zinc finger protein</fullName>
    </submittedName>
</protein>
<dbReference type="GO" id="GO:0008270">
    <property type="term" value="F:zinc ion binding"/>
    <property type="evidence" value="ECO:0007669"/>
    <property type="project" value="UniProtKB-KW"/>
</dbReference>
<evidence type="ECO:0000256" key="5">
    <source>
        <dbReference type="PROSITE-ProRule" id="PRU00042"/>
    </source>
</evidence>